<sequence>MFKMIALYKEMDDPSFEDFYRNEFLPKLLRVPGVVKVRVNRLVSTGISSEKYALLAETYYESAEAMEAAMKRPEAAEITKMILEKAAGSISIYFAPDEEVYTK</sequence>
<protein>
    <recommendedName>
        <fullName evidence="3">EthD domain-containing protein</fullName>
    </recommendedName>
</protein>
<keyword evidence="2" id="KW-1185">Reference proteome</keyword>
<dbReference type="Gene3D" id="3.30.70.100">
    <property type="match status" value="1"/>
</dbReference>
<dbReference type="STRING" id="1173111.SAMN05444955_102204"/>
<dbReference type="InterPro" id="IPR009799">
    <property type="entry name" value="EthD_dom"/>
</dbReference>
<reference evidence="1 2" key="1">
    <citation type="submission" date="2016-10" db="EMBL/GenBank/DDBJ databases">
        <authorList>
            <person name="de Groot N.N."/>
        </authorList>
    </citation>
    <scope>NUCLEOTIDE SEQUENCE [LARGE SCALE GENOMIC DNA]</scope>
    <source>
        <strain evidence="1 2">DSM 46701</strain>
    </source>
</reference>
<evidence type="ECO:0008006" key="3">
    <source>
        <dbReference type="Google" id="ProtNLM"/>
    </source>
</evidence>
<dbReference type="RefSeq" id="WP_170839708.1">
    <property type="nucleotide sequence ID" value="NZ_FOCQ01000002.1"/>
</dbReference>
<dbReference type="NCBIfam" id="TIGR02118">
    <property type="entry name" value="EthD family reductase"/>
    <property type="match status" value="1"/>
</dbReference>
<evidence type="ECO:0000313" key="2">
    <source>
        <dbReference type="Proteomes" id="UP000199695"/>
    </source>
</evidence>
<dbReference type="AlphaFoldDB" id="A0A1H8BKH5"/>
<dbReference type="Proteomes" id="UP000199695">
    <property type="component" value="Unassembled WGS sequence"/>
</dbReference>
<proteinExistence type="predicted"/>
<name>A0A1H8BKH5_9BACL</name>
<dbReference type="SUPFAM" id="SSF54909">
    <property type="entry name" value="Dimeric alpha+beta barrel"/>
    <property type="match status" value="1"/>
</dbReference>
<evidence type="ECO:0000313" key="1">
    <source>
        <dbReference type="EMBL" id="SEM82644.1"/>
    </source>
</evidence>
<dbReference type="GO" id="GO:0016491">
    <property type="term" value="F:oxidoreductase activity"/>
    <property type="evidence" value="ECO:0007669"/>
    <property type="project" value="InterPro"/>
</dbReference>
<gene>
    <name evidence="1" type="ORF">SAMN05444955_102204</name>
</gene>
<dbReference type="InterPro" id="IPR011008">
    <property type="entry name" value="Dimeric_a/b-barrel"/>
</dbReference>
<accession>A0A1H8BKH5</accession>
<organism evidence="1 2">
    <name type="scientific">Lihuaxuella thermophila</name>
    <dbReference type="NCBI Taxonomy" id="1173111"/>
    <lineage>
        <taxon>Bacteria</taxon>
        <taxon>Bacillati</taxon>
        <taxon>Bacillota</taxon>
        <taxon>Bacilli</taxon>
        <taxon>Bacillales</taxon>
        <taxon>Thermoactinomycetaceae</taxon>
        <taxon>Lihuaxuella</taxon>
    </lineage>
</organism>
<dbReference type="EMBL" id="FOCQ01000002">
    <property type="protein sequence ID" value="SEM82644.1"/>
    <property type="molecule type" value="Genomic_DNA"/>
</dbReference>